<feature type="region of interest" description="Disordered" evidence="19">
    <location>
        <begin position="889"/>
        <end position="924"/>
    </location>
</feature>
<evidence type="ECO:0000256" key="2">
    <source>
        <dbReference type="ARBA" id="ARBA00004522"/>
    </source>
</evidence>
<dbReference type="Pfam" id="PF12780">
    <property type="entry name" value="AAA_8"/>
    <property type="match status" value="1"/>
</dbReference>
<dbReference type="Gene3D" id="1.20.920.20">
    <property type="match status" value="2"/>
</dbReference>
<dbReference type="InterPro" id="IPR041228">
    <property type="entry name" value="Dynein_C"/>
</dbReference>
<evidence type="ECO:0000259" key="20">
    <source>
        <dbReference type="SMART" id="SM00382"/>
    </source>
</evidence>
<dbReference type="KEGG" id="acan:ACA1_396150"/>
<dbReference type="Gene3D" id="3.40.50.300">
    <property type="entry name" value="P-loop containing nucleotide triphosphate hydrolases"/>
    <property type="match status" value="5"/>
</dbReference>
<keyword evidence="9" id="KW-0547">Nucleotide-binding</keyword>
<dbReference type="Pfam" id="PF08393">
    <property type="entry name" value="DHC_N2"/>
    <property type="match status" value="1"/>
</dbReference>
<organism evidence="21 22">
    <name type="scientific">Acanthamoeba castellanii (strain ATCC 30010 / Neff)</name>
    <dbReference type="NCBI Taxonomy" id="1257118"/>
    <lineage>
        <taxon>Eukaryota</taxon>
        <taxon>Amoebozoa</taxon>
        <taxon>Discosea</taxon>
        <taxon>Longamoebia</taxon>
        <taxon>Centramoebida</taxon>
        <taxon>Acanthamoebidae</taxon>
        <taxon>Acanthamoeba</taxon>
    </lineage>
</organism>
<dbReference type="InterPro" id="IPR042222">
    <property type="entry name" value="Dynein_2_N"/>
</dbReference>
<dbReference type="GO" id="GO:0005874">
    <property type="term" value="C:microtubule"/>
    <property type="evidence" value="ECO:0007669"/>
    <property type="project" value="UniProtKB-KW"/>
</dbReference>
<dbReference type="FunFam" id="3.40.50.300:FF:000122">
    <property type="entry name" value="Cytoplasmic dynein 1 heavy chain"/>
    <property type="match status" value="1"/>
</dbReference>
<dbReference type="GO" id="GO:0005524">
    <property type="term" value="F:ATP binding"/>
    <property type="evidence" value="ECO:0007669"/>
    <property type="project" value="UniProtKB-KW"/>
</dbReference>
<dbReference type="FunFam" id="1.20.920.20:FF:000002">
    <property type="entry name" value="Cytoplasmic dynein 1 heavy chain"/>
    <property type="match status" value="1"/>
</dbReference>
<evidence type="ECO:0000256" key="17">
    <source>
        <dbReference type="ARBA" id="ARBA00033439"/>
    </source>
</evidence>
<keyword evidence="8" id="KW-0677">Repeat</keyword>
<dbReference type="InterPro" id="IPR043160">
    <property type="entry name" value="Dynein_C_barrel"/>
</dbReference>
<feature type="domain" description="AAA+ ATPase" evidence="20">
    <location>
        <begin position="2861"/>
        <end position="3027"/>
    </location>
</feature>
<dbReference type="InterPro" id="IPR004273">
    <property type="entry name" value="Dynein_heavy_D6_P-loop"/>
</dbReference>
<evidence type="ECO:0000256" key="7">
    <source>
        <dbReference type="ARBA" id="ARBA00022701"/>
    </source>
</evidence>
<dbReference type="GO" id="GO:0005858">
    <property type="term" value="C:axonemal dynein complex"/>
    <property type="evidence" value="ECO:0007669"/>
    <property type="project" value="TreeGrafter"/>
</dbReference>
<dbReference type="InterPro" id="IPR041466">
    <property type="entry name" value="Dynein_AAA5_ext"/>
</dbReference>
<evidence type="ECO:0000256" key="13">
    <source>
        <dbReference type="ARBA" id="ARBA00023069"/>
    </source>
</evidence>
<dbReference type="Gene3D" id="1.20.58.1120">
    <property type="match status" value="1"/>
</dbReference>
<dbReference type="STRING" id="1257118.L8HCA8"/>
<dbReference type="Pfam" id="PF03028">
    <property type="entry name" value="Dynein_heavy"/>
    <property type="match status" value="1"/>
</dbReference>
<dbReference type="VEuPathDB" id="AmoebaDB:ACA1_396150"/>
<dbReference type="Pfam" id="PF18199">
    <property type="entry name" value="Dynein_C"/>
    <property type="match status" value="1"/>
</dbReference>
<dbReference type="Pfam" id="PF17852">
    <property type="entry name" value="Dynein_AAA_lid"/>
    <property type="match status" value="1"/>
</dbReference>
<evidence type="ECO:0000256" key="1">
    <source>
        <dbReference type="ARBA" id="ARBA00004245"/>
    </source>
</evidence>
<dbReference type="Gene3D" id="3.10.490.20">
    <property type="match status" value="1"/>
</dbReference>
<dbReference type="RefSeq" id="XP_004351607.1">
    <property type="nucleotide sequence ID" value="XM_004351555.1"/>
</dbReference>
<dbReference type="InterPro" id="IPR024317">
    <property type="entry name" value="Dynein_heavy_chain_D4_dom"/>
</dbReference>
<evidence type="ECO:0000256" key="12">
    <source>
        <dbReference type="ARBA" id="ARBA00023054"/>
    </source>
</evidence>
<keyword evidence="14" id="KW-0505">Motor protein</keyword>
<evidence type="ECO:0000256" key="16">
    <source>
        <dbReference type="ARBA" id="ARBA00023273"/>
    </source>
</evidence>
<dbReference type="Pfam" id="PF12777">
    <property type="entry name" value="MT"/>
    <property type="match status" value="1"/>
</dbReference>
<dbReference type="FunFam" id="3.20.180.20:FF:000002">
    <property type="entry name" value="Cytoplasmic dynein heavy chain 1"/>
    <property type="match status" value="1"/>
</dbReference>
<evidence type="ECO:0000313" key="21">
    <source>
        <dbReference type="EMBL" id="ELR22830.1"/>
    </source>
</evidence>
<dbReference type="GO" id="GO:0007018">
    <property type="term" value="P:microtubule-based movement"/>
    <property type="evidence" value="ECO:0007669"/>
    <property type="project" value="InterPro"/>
</dbReference>
<evidence type="ECO:0000256" key="19">
    <source>
        <dbReference type="SAM" id="MobiDB-lite"/>
    </source>
</evidence>
<dbReference type="EMBL" id="KB007869">
    <property type="protein sequence ID" value="ELR22830.1"/>
    <property type="molecule type" value="Genomic_DNA"/>
</dbReference>
<comment type="similarity">
    <text evidence="3">Belongs to the dynein heavy chain family.</text>
</comment>
<dbReference type="FunFam" id="3.40.50.300:FF:000071">
    <property type="entry name" value="Cytoplasmic dynein heavy chain 1"/>
    <property type="match status" value="1"/>
</dbReference>
<keyword evidence="11" id="KW-0243">Dynein</keyword>
<keyword evidence="12 18" id="KW-0175">Coiled coil</keyword>
<dbReference type="FunFam" id="1.10.8.710:FF:000001">
    <property type="entry name" value="Dynein axonemal heavy chain 2"/>
    <property type="match status" value="1"/>
</dbReference>
<dbReference type="PANTHER" id="PTHR46532">
    <property type="entry name" value="MALE FERTILITY FACTOR KL5"/>
    <property type="match status" value="1"/>
</dbReference>
<feature type="domain" description="AAA+ ATPase" evidence="20">
    <location>
        <begin position="1857"/>
        <end position="1992"/>
    </location>
</feature>
<keyword evidence="10" id="KW-0067">ATP-binding</keyword>
<dbReference type="FunFam" id="3.40.50.300:FF:000373">
    <property type="entry name" value="Cytoplasmic dynein heavy chain 2"/>
    <property type="match status" value="1"/>
</dbReference>
<dbReference type="Gene3D" id="1.20.140.100">
    <property type="entry name" value="Dynein heavy chain, N-terminal domain 2"/>
    <property type="match status" value="1"/>
</dbReference>
<evidence type="ECO:0000256" key="14">
    <source>
        <dbReference type="ARBA" id="ARBA00023175"/>
    </source>
</evidence>
<keyword evidence="15" id="KW-0206">Cytoskeleton</keyword>
<dbReference type="Gene3D" id="1.10.8.1220">
    <property type="match status" value="1"/>
</dbReference>
<dbReference type="Pfam" id="PF08385">
    <property type="entry name" value="DHC_N1"/>
    <property type="match status" value="1"/>
</dbReference>
<evidence type="ECO:0000256" key="5">
    <source>
        <dbReference type="ARBA" id="ARBA00022197"/>
    </source>
</evidence>
<reference evidence="21 22" key="1">
    <citation type="journal article" date="2013" name="Genome Biol.">
        <title>Genome of Acanthamoeba castellanii highlights extensive lateral gene transfer and early evolution of tyrosine kinase signaling.</title>
        <authorList>
            <person name="Clarke M."/>
            <person name="Lohan A.J."/>
            <person name="Liu B."/>
            <person name="Lagkouvardos I."/>
            <person name="Roy S."/>
            <person name="Zafar N."/>
            <person name="Bertelli C."/>
            <person name="Schilde C."/>
            <person name="Kianianmomeni A."/>
            <person name="Burglin T.R."/>
            <person name="Frech C."/>
            <person name="Turcotte B."/>
            <person name="Kopec K.O."/>
            <person name="Synnott J.M."/>
            <person name="Choo C."/>
            <person name="Paponov I."/>
            <person name="Finkler A."/>
            <person name="Soon Heng Tan C."/>
            <person name="Hutchins A.P."/>
            <person name="Weinmeier T."/>
            <person name="Rattei T."/>
            <person name="Chu J.S."/>
            <person name="Gimenez G."/>
            <person name="Irimia M."/>
            <person name="Rigden D.J."/>
            <person name="Fitzpatrick D.A."/>
            <person name="Lorenzo-Morales J."/>
            <person name="Bateman A."/>
            <person name="Chiu C.H."/>
            <person name="Tang P."/>
            <person name="Hegemann P."/>
            <person name="Fromm H."/>
            <person name="Raoult D."/>
            <person name="Greub G."/>
            <person name="Miranda-Saavedra D."/>
            <person name="Chen N."/>
            <person name="Nash P."/>
            <person name="Ginger M.L."/>
            <person name="Horn M."/>
            <person name="Schaap P."/>
            <person name="Caler L."/>
            <person name="Loftus B."/>
        </authorList>
    </citation>
    <scope>NUCLEOTIDE SEQUENCE [LARGE SCALE GENOMIC DNA]</scope>
    <source>
        <strain evidence="21 22">Neff</strain>
    </source>
</reference>
<dbReference type="Gene3D" id="3.20.180.20">
    <property type="entry name" value="Dynein heavy chain, N-terminal domain 2"/>
    <property type="match status" value="1"/>
</dbReference>
<dbReference type="Gene3D" id="1.20.1270.280">
    <property type="match status" value="1"/>
</dbReference>
<dbReference type="Gene3D" id="1.10.287.2620">
    <property type="match status" value="1"/>
</dbReference>
<feature type="coiled-coil region" evidence="18">
    <location>
        <begin position="3154"/>
        <end position="3223"/>
    </location>
</feature>
<dbReference type="FunFam" id="3.40.50.300:FF:000517">
    <property type="entry name" value="Cytoplasmic dynein heavy chain 1"/>
    <property type="match status" value="1"/>
</dbReference>
<dbReference type="Pfam" id="PF12781">
    <property type="entry name" value="AAA_9"/>
    <property type="match status" value="1"/>
</dbReference>
<evidence type="ECO:0000256" key="10">
    <source>
        <dbReference type="ARBA" id="ARBA00022840"/>
    </source>
</evidence>
<dbReference type="Gene3D" id="1.10.472.130">
    <property type="match status" value="1"/>
</dbReference>
<feature type="domain" description="AAA+ ATPase" evidence="20">
    <location>
        <begin position="2145"/>
        <end position="2296"/>
    </location>
</feature>
<dbReference type="InterPro" id="IPR035706">
    <property type="entry name" value="AAA_9"/>
</dbReference>
<evidence type="ECO:0000256" key="15">
    <source>
        <dbReference type="ARBA" id="ARBA00023212"/>
    </source>
</evidence>
<dbReference type="Gene3D" id="6.10.140.1060">
    <property type="match status" value="1"/>
</dbReference>
<gene>
    <name evidence="21" type="ORF">ACA1_396150</name>
</gene>
<dbReference type="FunFam" id="1.10.8.1220:FF:000002">
    <property type="entry name" value="cytoplasmic dynein 1 heavy chain 1-like"/>
    <property type="match status" value="1"/>
</dbReference>
<dbReference type="SMART" id="SM00382">
    <property type="entry name" value="AAA"/>
    <property type="match status" value="4"/>
</dbReference>
<feature type="coiled-coil region" evidence="18">
    <location>
        <begin position="3355"/>
        <end position="3403"/>
    </location>
</feature>
<keyword evidence="22" id="KW-1185">Reference proteome</keyword>
<dbReference type="FunFam" id="3.10.490.20:FF:000004">
    <property type="entry name" value="Cytoplasmic dynein heavy chain 2"/>
    <property type="match status" value="1"/>
</dbReference>
<proteinExistence type="inferred from homology"/>
<dbReference type="GO" id="GO:0051959">
    <property type="term" value="F:dynein light intermediate chain binding"/>
    <property type="evidence" value="ECO:0007669"/>
    <property type="project" value="InterPro"/>
</dbReference>
<dbReference type="InterPro" id="IPR026983">
    <property type="entry name" value="DHC"/>
</dbReference>
<keyword evidence="6" id="KW-0963">Cytoplasm</keyword>
<dbReference type="InterPro" id="IPR013594">
    <property type="entry name" value="Dynein_heavy_tail"/>
</dbReference>
<dbReference type="InterPro" id="IPR042228">
    <property type="entry name" value="Dynein_linker_3"/>
</dbReference>
<evidence type="ECO:0000256" key="18">
    <source>
        <dbReference type="SAM" id="Coils"/>
    </source>
</evidence>
<evidence type="ECO:0000256" key="8">
    <source>
        <dbReference type="ARBA" id="ARBA00022737"/>
    </source>
</evidence>
<dbReference type="InterPro" id="IPR024743">
    <property type="entry name" value="Dynein_HC_stalk"/>
</dbReference>
<protein>
    <recommendedName>
        <fullName evidence="5">Dynein heavy chain, cytoplasmic</fullName>
    </recommendedName>
    <alternativeName>
        <fullName evidence="17">Dynein heavy chain, cytosolic</fullName>
    </alternativeName>
</protein>
<feature type="coiled-coil region" evidence="18">
    <location>
        <begin position="1547"/>
        <end position="1574"/>
    </location>
</feature>
<dbReference type="SUPFAM" id="SSF52540">
    <property type="entry name" value="P-loop containing nucleoside triphosphate hydrolases"/>
    <property type="match status" value="4"/>
</dbReference>
<keyword evidence="16" id="KW-0966">Cell projection</keyword>
<keyword evidence="13" id="KW-0969">Cilium</keyword>
<dbReference type="GeneID" id="14923792"/>
<dbReference type="InterPro" id="IPR003593">
    <property type="entry name" value="AAA+_ATPase"/>
</dbReference>
<evidence type="ECO:0000256" key="3">
    <source>
        <dbReference type="ARBA" id="ARBA00008887"/>
    </source>
</evidence>
<dbReference type="Pfam" id="PF12774">
    <property type="entry name" value="AAA_6"/>
    <property type="match status" value="1"/>
</dbReference>
<dbReference type="Proteomes" id="UP000011083">
    <property type="component" value="Unassembled WGS sequence"/>
</dbReference>
<dbReference type="GO" id="GO:0008569">
    <property type="term" value="F:minus-end-directed microtubule motor activity"/>
    <property type="evidence" value="ECO:0007669"/>
    <property type="project" value="InterPro"/>
</dbReference>
<sequence>METVTAESGAVTVGMEDVTAVENFIAGVCPYLLGASKDDITSALHTPDATFKLKKFASDPKNPVLFINLAAPDDEEVEEGTVSAGAKPTISIELEVSFVNEKSSSVAIIKTQPDAVFDGGKDFVGQLQVIKLNGSPFDSLHAFLHHSLNPFFRSFMKAGGKKSDKDPKGVVEKKMAELELTLYNCKQNVQIEQVKLSFHPDIAQAAKKDGGRTLRVEDLGEHATETHFLNSLQAMVNVWIRNIQKVTKHERIETMPAGSETLQEIKFWVELEGVLQNITDQLETPESQCTLNALKQAKRFHATAAFDTDTIGLKKAKEVVAQYKPMMKDFPIDDLLTAAEVSKISEAVKAIFTHLKRTKNAYYPINRYLQLVEAISRDLCSKVLSILRTKRLMHMSYADFDRVTGDCKQVFAVWEDEFESFRDSIREIAKKRNKEKIPLKINAENRQLQERIDEVRKFRQQHEELHGVVSRVLPSGVAGPGGINPSKEIHEAYQLVIQLDVLDLSPEGAEAWRAGVKKYEGRIDRVETHITDQLCDRLATAKNASEMFRVFSKFNALFFRPRVREAIQLYQAQLIERVKDDIKVLHHKFKQQYSNSEASYMAQLRDLPPIAGAIIWATQIERQLAAEMKRVEDILGKGWEVDVQGQKLKADGERFRRKLNTSVIFEEWVKDVESRNFQISGRLLDVARKGAKLNLDVHFDPQIITLFKEVRNLQALNFRVPLQIILLASSAKQVYPFAVSLKESVRTYIQSCARVGGEVAPLVAAYKKDVQTLLNEGFHSKWEAGSKLEPYVRRLADAVSTFRDKVDELLTKHEKIVQCMEQLGSCPIHGPALHRIASKLQEAVDELNLAGYSNLDAWVRRLDKQLEAILTERLLHALDAWLSTFSTDGSAPAADGQGSGSDALVVAGGDSSSSPRKDAQEAARHRPLIRTSVHEVLIRNQMMHLQPPLHHARQTFLQQLSAYLGTICDLPRLQSSRYDASLSHKKDAERAPPPTYRHLLARLPEGALRKVYEAIEERLRQVSEYVDIWLQYQALWDMEASTVFNRLGEDLSLWQRLLEEIKRSRRTFDNSESEKRFGPVVVVYGQVQSSVSHKYDLWHKDILQRFASRMSEAMRAFYATISGARTELERHQVEAESTADAVVFILRVQEIRKSLPAWGEELRTYANGQELLRRQRYSFPADWLEYDMVDGEWHVFNEILQRKTDSLNAQIPSLQMKVAAEAKLLDERIRQFADDWAAQRPVSGDTRHSAALDTLRIFDGRLVRLKEEHTRIAAAKQALDLEPSGEDQLGAIEEEMRDLKEVWSKLAQVWANLDQLKETPWSAVMPRKVRQALDDILAALKTLPNRVRQYSAFEHLQTTVKDYLKANVVVADLHSEAVKERHWKELRRKLNAQWLLNELTLGDVWATDVNKYAGLYKEVRQYWETAELDLVNYQNKCRLIRGWDDLFAKLAEHSNSLGAMRMSPYFKVFEEESTGWEDKLSRLQNLFDVWMDVQRRWVYLEGIFSGSGDIQHLLPQESARFRAINTEFVALHKKVSAAPRVLEVLHIEGIHRQMERLADLLAKIQKALGEYLERQRSAFPRFYFVGDEDLLEIIGNSRDIVKIQKHLRKMFAGLAALVLDDSQTEILGMASREGETVMFKRVVSLKDHPKIYEWLAQVENEMKHTLASATADVLAEMNALQPQGPDAPLDVPAYLGWIDRCPAQLLLIATQIGWTRQVEDALTAAASGGGSQALAAVVADVETKLAHLADAVLEDIPAMKRSKLEYLITECVHQRDVTRQLVADGVASAADFAWLYQMRFYWDETADSFLKKVVIRMADASFAYGWEYLGVAERLVQTPLTDRCYLTLTQALESRMGGSPFGPAGTGKTETVKALGQQLGRFVIVFCCDENFDFQAMGRIFVGLCQCGAWGCFDEFNRLEERILSAVSQQIQAIQLALKEKAKEVEIIGKAVKVNQSMGVFVTMNPGYAGRSNLPDNLKQLFRGVAMIQPDRELIAQVMLYSQGYRTAERLASKVVPLFKLCEEQLSAQSHYDFGLRALKSVLVSAGNIKRQTPTPGDLDEAGIQAFEQEILLRSIWETVTPKLVASDVPLFTGLLSDVFPRVAVVATELAVLRDHIAAICRERHLVPAPQWIDKLVQLYQVLLLRHGCMMVGPSGSGKTASWAVLQKALERMDGVETKAYVLDPKAITKDSLFGTLDATTREWTDGLFTALLRKIVDNLRGEAHKRHWIIFDGDVDPEWVENLNSLLDDNKLLTLPNGERLALPNNVRVMFEVQDLKYATLATVSRCGMVWFSEETLTTQMLFARYLTRLREEPFDEQERDQLLRRRTVTDGPKDEWVPPGLQVQRQAADVLAPLLAEEGLVEKCLTWVAGRDSHIMDLTRLRVIEAMFSLVNKGVVNVIEYNQNHADFALPVDVADRYVANRLCYSIMWGFGGSMPLVEREALGGFIAGQTTLPMPPLTESTSLLDYWPSVEDGEWKPWTVRVPQVEVESHLVASPDVVIPTVDTVRHEDALKAWLAEHRPVVLCGPPGSGKTMTLMSSLKALPDLELVSLNFSSATTPELLLKTFDQHCEYKRTQEGTVLQPTVMGKWLVIFCDECNLPAADKYGTQRVITFLRQLVEQNGFWRTSDHQWITLHRIQFVGACNPPTDAGRVPLTHRFLRHVPLLLVDFPSAESLRQIYGTFYRALLKLQPALRGHASALTEAMVEFYLASQQRFVPDMQAHYIYSPRELSRWMRALLEALKQVEGLALEDLMRLWVHEGLRLFQDRLVSRDEARWTDETIDAIVLKHFPSLDPRCLARPILFSNWLSKEYARVEREALRDHVKARLKVFYEEELDVPLVVFDEVLDHILRIDRVLRQPQGHALLIGVSGGGKTVLSRFVAWMNGQSIFTIKVNNRYTAEDFDDDLRHVMKRAGCNDERICFIFDESNVLDSAFLERMNTLLASGEVPGLFEGEEWTSLMHACREAVQRHGLLADTEDEMYKWFTLQVRRNLHIIFTMNPASPDFHNRSATSPALFNRCVLDWFGEWSPSALFQVGSEFTQNVDLDDPAYRIAPDALLLPDLADLPLAGSGGVVGGAPDALSHREAVVAALVYIHGTINEANLLLHRQAGRSNYVTPRHYLDFISHLVHLVGEKREELEEQQLHVNVGLQKLRDTQQQVADLQKSLQEKSKVLEAKQAEANEKLAQMVQDQQVAEQKRAAAQVLSGQMEKQNAEIQVKKERAYADLEKAEPAVEEARSAVSGIKKEHLEEIRALARPPEKVKKTLEAVSILLHHKKLDWNNTRKLLMDKAFIPSIVQFDSNAISAKDRQAIQAEYLSDKEFNFESVNRASKACGPLVSWIIAQISYSDILNRIQPLRQEVADLEAAASDLARKQDELQATIADLERSIGRYKDEYAALIAQAQAIKTEMATVGAKVERSIALLSNLSSERDRWEASSAAFKAAMATVVGDSILAAAFVAYIGVFDQRYRAMLLTQWKARLTDLGLTFKPDLSVIEYLSDSDRRLAWQANSLPADELCVENAIMLERFNRYPLVIDPSGQASEFLMQQYRERKIKKTSFLDAAFMKNLESALRFGTPLLVEDVESIDPVLNPVLNKEIRKTGGRILIRLGDQDVDFSPSFVIFLSTRDPNAHFTPDLCSRVTFVNFTVTPGSLQEQCLHEVLKVERPDIHQKRVDLMKLQGEFKVRLRGLEKALLEALNESQGSILDNDHVIATLERLKTEAGEINQKMRDTENVMGEISLVSAEYNPLALACSSIYFALEQAASIHFLYQFSLRFFLALFRAVLHDNPKLAAVRGAADRLAILSADMFTIAFQRVARTLLHEDQLPFALRLLQIRLRDAPAAHQFDPRELDYVLKGADVTVTAAVTAPASLTALPFVTEGQAKYLAELEKALPGGPFAGIVEHVAAHPDEWRLFFEDANGERAVPESWANAGANAGAAESVRLFRTLTLLKGLRPDRIIAGGSALVQALFAGSGSGGDFIHLPELDLGAVVEREAGPSTPLVLCSMPGYDASYKVDDLAARTKRPYKSLAIGSAEGFDQAEKAIQAGAKAGTWVLLKNVHLAPQWLVNLEKKLHSLEAKPGFRLFLTSETFEFNESDMRCALDTIDTWVDRIPWSALKTLLAQTVYGGRIDNPFDQRLLESFLDHLFRPQAFDEAFPLTPYALADAGDRLTAPEGKSREDFARWVREAIPKRETPGWLGLPENAEMMLLWLLLIPAPAKAHAEAAVSEEQLQDPLYRCFDREMRAGRSLVTKVRHDLGQVIQACRGEIKQTNYLRALITDLSKGVVPRDWRRYAIPESVGVGAWLVDLAERLQQLERLSGDMLRSPRPALTVWLGGLFLPEAFITATRQAAARAHAWSLEHLELHVLPSAAAAAAEPDAFVLQGLTLEGGAGWREDRLAIVPQLFTAMPDTAFVWRHTPDLAREPKPTTPSVNVPVYINGKRTEFLFDVDMPSPADVTPATWYQRGLALTAWARDRT</sequence>
<dbReference type="PANTHER" id="PTHR46532:SF4">
    <property type="entry name" value="AAA+ ATPASE DOMAIN-CONTAINING PROTEIN"/>
    <property type="match status" value="1"/>
</dbReference>
<dbReference type="OrthoDB" id="14187at2759"/>
<dbReference type="Pfam" id="PF12775">
    <property type="entry name" value="AAA_7"/>
    <property type="match status" value="1"/>
</dbReference>
<dbReference type="Gene3D" id="1.20.920.30">
    <property type="match status" value="1"/>
</dbReference>
<dbReference type="GO" id="GO:0008104">
    <property type="term" value="P:intracellular protein localization"/>
    <property type="evidence" value="ECO:0007669"/>
    <property type="project" value="UniProtKB-ARBA"/>
</dbReference>
<comment type="subunit">
    <text evidence="4">Consists of at least two heavy chains and a number of intermediate and light chains.</text>
</comment>
<comment type="subcellular location">
    <subcellularLocation>
        <location evidence="2">Cell projection</location>
        <location evidence="2">Cilium membrane</location>
        <topology evidence="2">Peripheral membrane protein</topology>
        <orientation evidence="2">Cytoplasmic side</orientation>
    </subcellularLocation>
    <subcellularLocation>
        <location evidence="1">Cytoplasm</location>
        <location evidence="1">Cytoskeleton</location>
    </subcellularLocation>
</comment>
<evidence type="ECO:0000256" key="11">
    <source>
        <dbReference type="ARBA" id="ARBA00023017"/>
    </source>
</evidence>
<dbReference type="Pfam" id="PF22597">
    <property type="entry name" value="DYN_lid"/>
    <property type="match status" value="1"/>
</dbReference>
<dbReference type="InterPro" id="IPR043157">
    <property type="entry name" value="Dynein_AAA1S"/>
</dbReference>
<feature type="domain" description="AAA+ ATPase" evidence="20">
    <location>
        <begin position="2520"/>
        <end position="2670"/>
    </location>
</feature>
<dbReference type="FunFam" id="1.20.140.100:FF:000002">
    <property type="entry name" value="Cytoplasmic dynein heavy chain 1"/>
    <property type="match status" value="1"/>
</dbReference>
<name>L8HCA8_ACACF</name>
<feature type="compositionally biased region" description="Basic and acidic residues" evidence="19">
    <location>
        <begin position="915"/>
        <end position="924"/>
    </location>
</feature>
<dbReference type="GO" id="GO:0045505">
    <property type="term" value="F:dynein intermediate chain binding"/>
    <property type="evidence" value="ECO:0007669"/>
    <property type="project" value="InterPro"/>
</dbReference>
<dbReference type="Gene3D" id="1.10.8.710">
    <property type="match status" value="1"/>
</dbReference>
<dbReference type="CDD" id="cd00009">
    <property type="entry name" value="AAA"/>
    <property type="match status" value="1"/>
</dbReference>
<dbReference type="InterPro" id="IPR054354">
    <property type="entry name" value="DYNC2H1-like_lid"/>
</dbReference>
<dbReference type="InterPro" id="IPR035699">
    <property type="entry name" value="AAA_6"/>
</dbReference>
<dbReference type="GO" id="GO:0060271">
    <property type="term" value="P:cilium assembly"/>
    <property type="evidence" value="ECO:0007669"/>
    <property type="project" value="UniProtKB-ARBA"/>
</dbReference>
<dbReference type="OMA" id="CAWLRGL"/>
<dbReference type="FunFam" id="1.20.58.1120:FF:000013">
    <property type="entry name" value="Dynein heavy chain-like protein"/>
    <property type="match status" value="1"/>
</dbReference>
<accession>L8HCA8</accession>
<dbReference type="InterPro" id="IPR013602">
    <property type="entry name" value="Dynein_heavy_linker"/>
</dbReference>
<keyword evidence="7" id="KW-0493">Microtubule</keyword>
<evidence type="ECO:0000313" key="22">
    <source>
        <dbReference type="Proteomes" id="UP000011083"/>
    </source>
</evidence>
<dbReference type="InterPro" id="IPR027417">
    <property type="entry name" value="P-loop_NTPase"/>
</dbReference>
<evidence type="ECO:0000256" key="4">
    <source>
        <dbReference type="ARBA" id="ARBA00011655"/>
    </source>
</evidence>
<evidence type="ECO:0000256" key="6">
    <source>
        <dbReference type="ARBA" id="ARBA00022490"/>
    </source>
</evidence>
<evidence type="ECO:0000256" key="9">
    <source>
        <dbReference type="ARBA" id="ARBA00022741"/>
    </source>
</evidence>
<dbReference type="GO" id="GO:0060170">
    <property type="term" value="C:ciliary membrane"/>
    <property type="evidence" value="ECO:0007669"/>
    <property type="project" value="UniProtKB-SubCell"/>
</dbReference>